<dbReference type="RefSeq" id="WP_197722961.1">
    <property type="nucleotide sequence ID" value="NZ_LT991976.1"/>
</dbReference>
<name>A0A375IEN2_9BURK</name>
<dbReference type="PANTHER" id="PTHR35191">
    <property type="entry name" value="PROPHAGE SIDE TAIL FIBER PROTEIN HOMOLOG STFQ-RELATED"/>
    <property type="match status" value="1"/>
</dbReference>
<evidence type="ECO:0000256" key="1">
    <source>
        <dbReference type="SAM" id="MobiDB-lite"/>
    </source>
</evidence>
<evidence type="ECO:0000313" key="3">
    <source>
        <dbReference type="Proteomes" id="UP000255505"/>
    </source>
</evidence>
<dbReference type="EMBL" id="LT991976">
    <property type="protein sequence ID" value="SPK73057.1"/>
    <property type="molecule type" value="Genomic_DNA"/>
</dbReference>
<gene>
    <name evidence="2" type="ORF">CT19425_90161</name>
</gene>
<accession>A0A375IEN2</accession>
<feature type="compositionally biased region" description="Basic and acidic residues" evidence="1">
    <location>
        <begin position="345"/>
        <end position="355"/>
    </location>
</feature>
<feature type="region of interest" description="Disordered" evidence="1">
    <location>
        <begin position="623"/>
        <end position="652"/>
    </location>
</feature>
<evidence type="ECO:0000313" key="2">
    <source>
        <dbReference type="EMBL" id="SPK73057.1"/>
    </source>
</evidence>
<reference evidence="2 3" key="1">
    <citation type="submission" date="2018-01" db="EMBL/GenBank/DDBJ databases">
        <authorList>
            <person name="Gaut B.S."/>
            <person name="Morton B.R."/>
            <person name="Clegg M.T."/>
            <person name="Duvall M.R."/>
        </authorList>
    </citation>
    <scope>NUCLEOTIDE SEQUENCE [LARGE SCALE GENOMIC DNA]</scope>
    <source>
        <strain evidence="2">Cupriavidus taiwanensis LMG 19425</strain>
    </source>
</reference>
<dbReference type="AlphaFoldDB" id="A0A375IEN2"/>
<dbReference type="Proteomes" id="UP000255505">
    <property type="component" value="Chromosome I"/>
</dbReference>
<feature type="compositionally biased region" description="Low complexity" evidence="1">
    <location>
        <begin position="631"/>
        <end position="652"/>
    </location>
</feature>
<dbReference type="InterPro" id="IPR051934">
    <property type="entry name" value="Phage_Tail_Fiber_Structural"/>
</dbReference>
<feature type="compositionally biased region" description="Low complexity" evidence="1">
    <location>
        <begin position="359"/>
        <end position="377"/>
    </location>
</feature>
<feature type="region of interest" description="Disordered" evidence="1">
    <location>
        <begin position="338"/>
        <end position="377"/>
    </location>
</feature>
<proteinExistence type="predicted"/>
<organism evidence="2 3">
    <name type="scientific">Cupriavidus taiwanensis</name>
    <dbReference type="NCBI Taxonomy" id="164546"/>
    <lineage>
        <taxon>Bacteria</taxon>
        <taxon>Pseudomonadati</taxon>
        <taxon>Pseudomonadota</taxon>
        <taxon>Betaproteobacteria</taxon>
        <taxon>Burkholderiales</taxon>
        <taxon>Burkholderiaceae</taxon>
        <taxon>Cupriavidus</taxon>
    </lineage>
</organism>
<sequence>MAGTLINLTDAGRAALVGPGGTGTVSREVVAVGIASAPFVHDNGLTVLPNEVKRVATIAGENIAPDTIHVTIRDDSADQYVVYGLGLYLDNGVLLGTYCQATPIVEKSPVAIFLQAVDAQFKTIDAALLQFGDTTFTNPPATDTRQGVVELATNAETQTGTDAARAVTPAGLASRTATETRTGIAEIATQAETDAGTDDARMVTPKKLAARTASETRTGIAELATQAETDAGTDDARIITPKKLATRIAALVGNAPPALDTLGELASAIGNDPDFAGTVSAALALKAPLASPAFSGSPTAPTAPAGDSTTKLATTAFVQQEISGGLATAAPPMDGVAAVGAASKSAREDHRHPTDSTRAPLASPALTGTPTAPTAQTGTNTMQLATAAFVQAAANGMLSRSVAGGASVTLTAAEAGYATLKLTGALTANIDVIVPATQARWTIWNATTGAFTLRVKTAAGSGIYVTQGTTWQLLCDGTNVVDANSDFKDIALTGVPTAPTAAPGTNSTQISTTAFVQAAIAALVNSSPAALDTLNELAVALGNDPDFAATMTNALALKAPLASPALTGAPTAPTAAAGTSTTQLATTAFVQQEIAADLATAAPLMNGAAAVGTSTKLARENHVHPTDTSRAPLASPALTGTPTAPTAAPGTNTTQISTTAFVQAAIAALVNSSPAALDTLNELATALGNDPNFATTMTTALAARALLAGNAAQVFSVANATANAHAVSRAYGDARYLMLSGGTVTGPLVFSNGIYALNNVGYKVRTAGGVDHSVMYADASNNVVFGSAGLPTFITGSTVQTAGPLSLGGQASSAAQAVRYDQAYGLGQTLQNLTASRALGVTYTNTSGKPITIHVTASAAAAGSSLGFFTGGFEGCISTATAAGNGIGISAVVLPGGSYAVIQSGGATLQSWIEIR</sequence>
<dbReference type="PANTHER" id="PTHR35191:SF1">
    <property type="entry name" value="PROPHAGE SIDE TAIL FIBER PROTEIN HOMOLOG STFQ-RELATED"/>
    <property type="match status" value="1"/>
</dbReference>
<protein>
    <submittedName>
        <fullName evidence="2">Uncharacterized protein</fullName>
    </submittedName>
</protein>